<dbReference type="InterPro" id="IPR047721">
    <property type="entry name" value="DrmB"/>
</dbReference>
<dbReference type="Pfam" id="PF09369">
    <property type="entry name" value="MZB"/>
    <property type="match status" value="1"/>
</dbReference>
<dbReference type="EMBL" id="CP108195">
    <property type="protein sequence ID" value="WTS11864.1"/>
    <property type="molecule type" value="Genomic_DNA"/>
</dbReference>
<reference evidence="2" key="1">
    <citation type="submission" date="2022-10" db="EMBL/GenBank/DDBJ databases">
        <title>The complete genomes of actinobacterial strains from the NBC collection.</title>
        <authorList>
            <person name="Joergensen T.S."/>
            <person name="Alvarez Arevalo M."/>
            <person name="Sterndorff E.B."/>
            <person name="Faurdal D."/>
            <person name="Vuksanovic O."/>
            <person name="Mourched A.-S."/>
            <person name="Charusanti P."/>
            <person name="Shaw S."/>
            <person name="Blin K."/>
            <person name="Weber T."/>
        </authorList>
    </citation>
    <scope>NUCLEOTIDE SEQUENCE</scope>
    <source>
        <strain evidence="2">NBC_00119</strain>
    </source>
</reference>
<dbReference type="NCBIfam" id="NF038324">
    <property type="entry name" value="DrmB_fam"/>
    <property type="match status" value="1"/>
</dbReference>
<organism evidence="2">
    <name type="scientific">Streptomyces sp. NBC_00119</name>
    <dbReference type="NCBI Taxonomy" id="2975659"/>
    <lineage>
        <taxon>Bacteria</taxon>
        <taxon>Bacillati</taxon>
        <taxon>Actinomycetota</taxon>
        <taxon>Actinomycetes</taxon>
        <taxon>Kitasatosporales</taxon>
        <taxon>Streptomycetaceae</taxon>
        <taxon>Streptomyces</taxon>
    </lineage>
</organism>
<accession>A0AAU1U1R3</accession>
<name>A0AAU1U1R3_9ACTN</name>
<evidence type="ECO:0000313" key="2">
    <source>
        <dbReference type="EMBL" id="WTS11864.1"/>
    </source>
</evidence>
<feature type="domain" description="MrfA-like Zn-binding" evidence="1">
    <location>
        <begin position="459"/>
        <end position="556"/>
    </location>
</feature>
<dbReference type="AlphaFoldDB" id="A0AAU1U1R3"/>
<evidence type="ECO:0000259" key="1">
    <source>
        <dbReference type="Pfam" id="PF09369"/>
    </source>
</evidence>
<sequence>MSRPYQEVRPSQFVITLGPGSILETGSGPVVLKSVDTLFNEIGRNPQDFEIVDKRLSRLELDGARIARVPTNAELGLPSDRTIYPTHAFPFWSLCTQHRPHQVLYETGNGCPECPSVSAPQRREKAGREAIRFVQACENGHLDEVHWHGLVHEGGGCGTKHYLWHGGGRALRLVRIECPRCHATANFGQAYAKSWRCSGRIVEHGGRPAPTTARCVQKARIVQRGAANLRLSLLQSALTIMDMPTRLHDILNDPSLMGAVGALHRRGLLDQVALMEEAEQIGLARGAIEYLKQTNWSEISKAFDELLGAGNTGSSSLRDDELDRLRQAATCGVPAVPHPHPGSPPLFEVRQDDVRLVQGPVRRHGLRVAPVSRLRMVMVQTGYQRLDPQKAQKMSTAFDWNGTTWYPGIELFGEGVFIDLAGDSLTLAGSRANQWNDRFSSDPHGDPSLHPVHVWWHSLSHRLLRSLSVDSGYSSAAIRERVYLSVQDGRVTGSGLLLYTVQPGGDGTLGGLVALVNRFEHVLSHALRDVESCSNDPLCQEAPSVGAEGVACYSCLLASETSCEHRNQGLDRLLLAENLP</sequence>
<protein>
    <submittedName>
        <fullName evidence="2">DUF1998 domain-containing protein</fullName>
    </submittedName>
</protein>
<gene>
    <name evidence="2" type="ORF">OHU69_12975</name>
</gene>
<proteinExistence type="predicted"/>
<dbReference type="InterPro" id="IPR018973">
    <property type="entry name" value="MZB"/>
</dbReference>